<dbReference type="InterPro" id="IPR001387">
    <property type="entry name" value="Cro/C1-type_HTH"/>
</dbReference>
<reference evidence="4 5" key="1">
    <citation type="submission" date="2019-07" db="EMBL/GenBank/DDBJ databases">
        <title>Whole genome shotgun sequence of Gluconobacter wancherniae NBRC 103581.</title>
        <authorList>
            <person name="Hosoyama A."/>
            <person name="Uohara A."/>
            <person name="Ohji S."/>
            <person name="Ichikawa N."/>
        </authorList>
    </citation>
    <scope>NUCLEOTIDE SEQUENCE [LARGE SCALE GENOMIC DNA]</scope>
    <source>
        <strain evidence="4 5">NBRC 103581</strain>
    </source>
</reference>
<dbReference type="EMBL" id="BJUZ01000002">
    <property type="protein sequence ID" value="GEK94036.1"/>
    <property type="molecule type" value="Genomic_DNA"/>
</dbReference>
<comment type="caution">
    <text evidence="4">The sequence shown here is derived from an EMBL/GenBank/DDBJ whole genome shotgun (WGS) entry which is preliminary data.</text>
</comment>
<dbReference type="Gene3D" id="1.10.260.40">
    <property type="entry name" value="lambda repressor-like DNA-binding domains"/>
    <property type="match status" value="1"/>
</dbReference>
<sequence length="189" mass="21357">MPSRTILQPGQMWKPADPSRPSRQILDLLEDMVSFDTLSSDKGKIDDHYVISQSLFRKWVRENDAKLLQNDGSKASPAAELAKKITTLRKACNTTQQELAESLGISRSAVAFMETGRTSSARKHIPNLAKIFQVPVEFFLSGMVEQETTMVLSNDEKDLIDLYRRLPAELKINIQKYAERQTRKAALGF</sequence>
<dbReference type="PANTHER" id="PTHR46558">
    <property type="entry name" value="TRACRIPTIONAL REGULATORY PROTEIN-RELATED-RELATED"/>
    <property type="match status" value="1"/>
</dbReference>
<dbReference type="PANTHER" id="PTHR46558:SF4">
    <property type="entry name" value="DNA-BIDING PHAGE PROTEIN"/>
    <property type="match status" value="1"/>
</dbReference>
<evidence type="ECO:0000259" key="3">
    <source>
        <dbReference type="PROSITE" id="PS50943"/>
    </source>
</evidence>
<dbReference type="SMART" id="SM00530">
    <property type="entry name" value="HTH_XRE"/>
    <property type="match status" value="1"/>
</dbReference>
<dbReference type="AlphaFoldDB" id="A0A511B0Q7"/>
<gene>
    <name evidence="4" type="ORF">GWA01_18060</name>
</gene>
<evidence type="ECO:0000313" key="4">
    <source>
        <dbReference type="EMBL" id="GEK94036.1"/>
    </source>
</evidence>
<accession>A0A511B0Q7</accession>
<dbReference type="CDD" id="cd00093">
    <property type="entry name" value="HTH_XRE"/>
    <property type="match status" value="1"/>
</dbReference>
<proteinExistence type="predicted"/>
<protein>
    <recommendedName>
        <fullName evidence="3">HTH cro/C1-type domain-containing protein</fullName>
    </recommendedName>
</protein>
<keyword evidence="5" id="KW-1185">Reference proteome</keyword>
<dbReference type="InterPro" id="IPR010982">
    <property type="entry name" value="Lambda_DNA-bd_dom_sf"/>
</dbReference>
<name>A0A511B0Q7_9PROT</name>
<keyword evidence="1" id="KW-0238">DNA-binding</keyword>
<dbReference type="Pfam" id="PF01381">
    <property type="entry name" value="HTH_3"/>
    <property type="match status" value="1"/>
</dbReference>
<dbReference type="Proteomes" id="UP000321230">
    <property type="component" value="Unassembled WGS sequence"/>
</dbReference>
<feature type="domain" description="HTH cro/C1-type" evidence="3">
    <location>
        <begin position="85"/>
        <end position="139"/>
    </location>
</feature>
<dbReference type="RefSeq" id="WP_229316050.1">
    <property type="nucleotide sequence ID" value="NZ_BEYS01000002.1"/>
</dbReference>
<evidence type="ECO:0000256" key="1">
    <source>
        <dbReference type="ARBA" id="ARBA00023125"/>
    </source>
</evidence>
<dbReference type="PROSITE" id="PS50943">
    <property type="entry name" value="HTH_CROC1"/>
    <property type="match status" value="1"/>
</dbReference>
<evidence type="ECO:0000313" key="5">
    <source>
        <dbReference type="Proteomes" id="UP000321230"/>
    </source>
</evidence>
<evidence type="ECO:0000256" key="2">
    <source>
        <dbReference type="SAM" id="MobiDB-lite"/>
    </source>
</evidence>
<dbReference type="SUPFAM" id="SSF47413">
    <property type="entry name" value="lambda repressor-like DNA-binding domains"/>
    <property type="match status" value="1"/>
</dbReference>
<feature type="region of interest" description="Disordered" evidence="2">
    <location>
        <begin position="1"/>
        <end position="20"/>
    </location>
</feature>
<dbReference type="GO" id="GO:0003677">
    <property type="term" value="F:DNA binding"/>
    <property type="evidence" value="ECO:0007669"/>
    <property type="project" value="UniProtKB-KW"/>
</dbReference>
<organism evidence="4 5">
    <name type="scientific">Gluconobacter wancherniae NBRC 103581</name>
    <dbReference type="NCBI Taxonomy" id="656744"/>
    <lineage>
        <taxon>Bacteria</taxon>
        <taxon>Pseudomonadati</taxon>
        <taxon>Pseudomonadota</taxon>
        <taxon>Alphaproteobacteria</taxon>
        <taxon>Acetobacterales</taxon>
        <taxon>Acetobacteraceae</taxon>
        <taxon>Gluconobacter</taxon>
    </lineage>
</organism>